<evidence type="ECO:0000256" key="4">
    <source>
        <dbReference type="ARBA" id="ARBA00022989"/>
    </source>
</evidence>
<proteinExistence type="predicted"/>
<keyword evidence="10" id="KW-1185">Reference proteome</keyword>
<dbReference type="EMBL" id="CP106679">
    <property type="protein sequence ID" value="UXP31844.1"/>
    <property type="molecule type" value="Genomic_DNA"/>
</dbReference>
<feature type="domain" description="ABC3 transporter permease C-terminal" evidence="7">
    <location>
        <begin position="687"/>
        <end position="800"/>
    </location>
</feature>
<gene>
    <name evidence="9" type="ORF">N6H18_15965</name>
</gene>
<feature type="transmembrane region" description="Helical" evidence="6">
    <location>
        <begin position="339"/>
        <end position="366"/>
    </location>
</feature>
<feature type="transmembrane region" description="Helical" evidence="6">
    <location>
        <begin position="294"/>
        <end position="318"/>
    </location>
</feature>
<keyword evidence="4 6" id="KW-1133">Transmembrane helix</keyword>
<feature type="transmembrane region" description="Helical" evidence="6">
    <location>
        <begin position="684"/>
        <end position="708"/>
    </location>
</feature>
<feature type="transmembrane region" description="Helical" evidence="6">
    <location>
        <begin position="728"/>
        <end position="751"/>
    </location>
</feature>
<name>A0ABY6CPY7_9BACT</name>
<keyword evidence="2" id="KW-1003">Cell membrane</keyword>
<sequence length="807" mass="91664">MLKNYYITAIRNLMKHKSYFLLNMSGLAIGIASFVFIALFIFNELSYDKFHSDYKNIYRIQVKGQMMDQSMDMAVSASPMAKALINDYPDVAQVTRIKESGAWFIGYGDKKFNEDGVLFADSSFFDVFSFELLAGDPKTALINPRSMILTQSYAQKYFGDENPMGKKITVEQDSIFYTITGVLADIPDNSHIQFDMLGSISTYKYWNNNQWVSHNFHTYMKIKENSDPEALEVKMQDMVRKYVGPQIEKFLGTTMDDFEQAGNSFSYYLMPIEDIHLYSEAEGELGNNSNISYIYIYSLIAFVLLFIAIINFVNLATAQSSSRAKEVGIRKVSGSTREGLIYQFIFESVFISIVATGLAYILVVFLTPAFTELIGKTLSIDMSSNYIAWLGMFILAILIGILAGFYPAFVLASFKPAQVLGGTFKKGAKSGWLRNLLVMVQFTASIVIIIGTFVVYQQTDYMMSKNLGFDKEQILVLRRPDVLRDNLETFKTQLLQNPNIKAVANSVSIPGKTRYSNNAFMTEENPTMPNVLYQNFVSFGYEELMEFELVQGRFHARQYPSDSNAVIINEAAVKMLGYDEPIGKRFVRPSSKGETHYLTVIGVIKDYHFETLHKQIQPTILTLMEGNAEGYATIRLSNTQNIKETLAFIESTWYDYSYNKPFQYFFFNEDYQNLYKSESTTGKVFLVFAFLSIFIACLGLIGLITYTLMIRNKEIGIRKVLGASNRSLVTLLSHEIVKLIAIATLIAWPLAYFATDYWLQNFASRLSVSPWIYLVATLMVFLIGILAISFQTLRASTKNPVDSLRQE</sequence>
<dbReference type="Proteomes" id="UP001065174">
    <property type="component" value="Chromosome"/>
</dbReference>
<dbReference type="InterPro" id="IPR050250">
    <property type="entry name" value="Macrolide_Exporter_MacB"/>
</dbReference>
<feature type="domain" description="MacB-like periplasmic core" evidence="8">
    <location>
        <begin position="445"/>
        <end position="607"/>
    </location>
</feature>
<dbReference type="Pfam" id="PF12704">
    <property type="entry name" value="MacB_PCD"/>
    <property type="match status" value="2"/>
</dbReference>
<feature type="domain" description="ABC3 transporter permease C-terminal" evidence="7">
    <location>
        <begin position="299"/>
        <end position="414"/>
    </location>
</feature>
<accession>A0ABY6CPY7</accession>
<evidence type="ECO:0000256" key="1">
    <source>
        <dbReference type="ARBA" id="ARBA00004651"/>
    </source>
</evidence>
<evidence type="ECO:0000313" key="9">
    <source>
        <dbReference type="EMBL" id="UXP31844.1"/>
    </source>
</evidence>
<feature type="domain" description="MacB-like periplasmic core" evidence="8">
    <location>
        <begin position="21"/>
        <end position="236"/>
    </location>
</feature>
<comment type="subcellular location">
    <subcellularLocation>
        <location evidence="1">Cell membrane</location>
        <topology evidence="1">Multi-pass membrane protein</topology>
    </subcellularLocation>
</comment>
<dbReference type="PANTHER" id="PTHR30572:SF18">
    <property type="entry name" value="ABC-TYPE MACROLIDE FAMILY EXPORT SYSTEM PERMEASE COMPONENT 2"/>
    <property type="match status" value="1"/>
</dbReference>
<feature type="transmembrane region" description="Helical" evidence="6">
    <location>
        <begin position="771"/>
        <end position="790"/>
    </location>
</feature>
<evidence type="ECO:0000256" key="2">
    <source>
        <dbReference type="ARBA" id="ARBA00022475"/>
    </source>
</evidence>
<evidence type="ECO:0000256" key="3">
    <source>
        <dbReference type="ARBA" id="ARBA00022692"/>
    </source>
</evidence>
<keyword evidence="5 6" id="KW-0472">Membrane</keyword>
<feature type="transmembrane region" description="Helical" evidence="6">
    <location>
        <begin position="435"/>
        <end position="456"/>
    </location>
</feature>
<evidence type="ECO:0000256" key="5">
    <source>
        <dbReference type="ARBA" id="ARBA00023136"/>
    </source>
</evidence>
<dbReference type="Pfam" id="PF02687">
    <property type="entry name" value="FtsX"/>
    <property type="match status" value="2"/>
</dbReference>
<dbReference type="RefSeq" id="WP_262309283.1">
    <property type="nucleotide sequence ID" value="NZ_CP106679.1"/>
</dbReference>
<organism evidence="9 10">
    <name type="scientific">Reichenbachiella agarivorans</name>
    <dbReference type="NCBI Taxonomy" id="2979464"/>
    <lineage>
        <taxon>Bacteria</taxon>
        <taxon>Pseudomonadati</taxon>
        <taxon>Bacteroidota</taxon>
        <taxon>Cytophagia</taxon>
        <taxon>Cytophagales</taxon>
        <taxon>Reichenbachiellaceae</taxon>
        <taxon>Reichenbachiella</taxon>
    </lineage>
</organism>
<dbReference type="PANTHER" id="PTHR30572">
    <property type="entry name" value="MEMBRANE COMPONENT OF TRANSPORTER-RELATED"/>
    <property type="match status" value="1"/>
</dbReference>
<protein>
    <submittedName>
        <fullName evidence="9">ABC transporter permease</fullName>
    </submittedName>
</protein>
<keyword evidence="3 6" id="KW-0812">Transmembrane</keyword>
<dbReference type="InterPro" id="IPR003838">
    <property type="entry name" value="ABC3_permease_C"/>
</dbReference>
<evidence type="ECO:0000259" key="7">
    <source>
        <dbReference type="Pfam" id="PF02687"/>
    </source>
</evidence>
<evidence type="ECO:0000259" key="8">
    <source>
        <dbReference type="Pfam" id="PF12704"/>
    </source>
</evidence>
<evidence type="ECO:0000256" key="6">
    <source>
        <dbReference type="SAM" id="Phobius"/>
    </source>
</evidence>
<evidence type="ECO:0000313" key="10">
    <source>
        <dbReference type="Proteomes" id="UP001065174"/>
    </source>
</evidence>
<feature type="transmembrane region" description="Helical" evidence="6">
    <location>
        <begin position="20"/>
        <end position="42"/>
    </location>
</feature>
<feature type="transmembrane region" description="Helical" evidence="6">
    <location>
        <begin position="386"/>
        <end position="414"/>
    </location>
</feature>
<dbReference type="InterPro" id="IPR025857">
    <property type="entry name" value="MacB_PCD"/>
</dbReference>
<reference evidence="9" key="1">
    <citation type="submission" date="2022-09" db="EMBL/GenBank/DDBJ databases">
        <title>Comparative genomics and taxonomic characterization of three novel marine species of genus Reichenbachiella exhibiting antioxidant and polysaccharide degradation activities.</title>
        <authorList>
            <person name="Muhammad N."/>
            <person name="Lee Y.-J."/>
            <person name="Ko J."/>
            <person name="Kim S.-G."/>
        </authorList>
    </citation>
    <scope>NUCLEOTIDE SEQUENCE</scope>
    <source>
        <strain evidence="9">BKB1-1</strain>
    </source>
</reference>